<evidence type="ECO:0000313" key="9">
    <source>
        <dbReference type="Proteomes" id="UP000237846"/>
    </source>
</evidence>
<dbReference type="AlphaFoldDB" id="A0A2T0PYC4"/>
<dbReference type="Pfam" id="PF13347">
    <property type="entry name" value="MFS_2"/>
    <property type="match status" value="1"/>
</dbReference>
<dbReference type="GO" id="GO:0005886">
    <property type="term" value="C:plasma membrane"/>
    <property type="evidence" value="ECO:0007669"/>
    <property type="project" value="UniProtKB-SubCell"/>
</dbReference>
<dbReference type="PANTHER" id="PTHR11328">
    <property type="entry name" value="MAJOR FACILITATOR SUPERFAMILY DOMAIN-CONTAINING PROTEIN"/>
    <property type="match status" value="1"/>
</dbReference>
<evidence type="ECO:0000256" key="6">
    <source>
        <dbReference type="SAM" id="MobiDB-lite"/>
    </source>
</evidence>
<feature type="transmembrane region" description="Helical" evidence="7">
    <location>
        <begin position="237"/>
        <end position="259"/>
    </location>
</feature>
<keyword evidence="3 7" id="KW-0812">Transmembrane</keyword>
<organism evidence="8 9">
    <name type="scientific">Allonocardiopsis opalescens</name>
    <dbReference type="NCBI Taxonomy" id="1144618"/>
    <lineage>
        <taxon>Bacteria</taxon>
        <taxon>Bacillati</taxon>
        <taxon>Actinomycetota</taxon>
        <taxon>Actinomycetes</taxon>
        <taxon>Streptosporangiales</taxon>
        <taxon>Allonocardiopsis</taxon>
    </lineage>
</organism>
<feature type="compositionally biased region" description="Basic and acidic residues" evidence="6">
    <location>
        <begin position="464"/>
        <end position="475"/>
    </location>
</feature>
<keyword evidence="9" id="KW-1185">Reference proteome</keyword>
<feature type="transmembrane region" description="Helical" evidence="7">
    <location>
        <begin position="42"/>
        <end position="66"/>
    </location>
</feature>
<keyword evidence="4 7" id="KW-1133">Transmembrane helix</keyword>
<feature type="transmembrane region" description="Helical" evidence="7">
    <location>
        <begin position="91"/>
        <end position="113"/>
    </location>
</feature>
<feature type="transmembrane region" description="Helical" evidence="7">
    <location>
        <begin position="380"/>
        <end position="401"/>
    </location>
</feature>
<keyword evidence="2" id="KW-1003">Cell membrane</keyword>
<feature type="transmembrane region" description="Helical" evidence="7">
    <location>
        <begin position="271"/>
        <end position="290"/>
    </location>
</feature>
<feature type="transmembrane region" description="Helical" evidence="7">
    <location>
        <begin position="119"/>
        <end position="145"/>
    </location>
</feature>
<dbReference type="InterPro" id="IPR001927">
    <property type="entry name" value="Na/Gal_symport"/>
</dbReference>
<evidence type="ECO:0000256" key="5">
    <source>
        <dbReference type="ARBA" id="ARBA00023136"/>
    </source>
</evidence>
<dbReference type="OrthoDB" id="181905at2"/>
<comment type="subcellular location">
    <subcellularLocation>
        <location evidence="1">Cell membrane</location>
        <topology evidence="1">Multi-pass membrane protein</topology>
    </subcellularLocation>
</comment>
<comment type="caution">
    <text evidence="8">The sequence shown here is derived from an EMBL/GenBank/DDBJ whole genome shotgun (WGS) entry which is preliminary data.</text>
</comment>
<dbReference type="NCBIfam" id="TIGR00792">
    <property type="entry name" value="gph"/>
    <property type="match status" value="1"/>
</dbReference>
<dbReference type="PROSITE" id="PS00872">
    <property type="entry name" value="NA_GALACTOSIDE_SYMP"/>
    <property type="match status" value="1"/>
</dbReference>
<gene>
    <name evidence="8" type="ORF">CLV72_10764</name>
</gene>
<feature type="region of interest" description="Disordered" evidence="6">
    <location>
        <begin position="446"/>
        <end position="475"/>
    </location>
</feature>
<evidence type="ECO:0000256" key="4">
    <source>
        <dbReference type="ARBA" id="ARBA00022989"/>
    </source>
</evidence>
<dbReference type="NCBIfam" id="NF007353">
    <property type="entry name" value="PRK09848.1"/>
    <property type="match status" value="1"/>
</dbReference>
<feature type="transmembrane region" description="Helical" evidence="7">
    <location>
        <begin position="302"/>
        <end position="320"/>
    </location>
</feature>
<evidence type="ECO:0000256" key="7">
    <source>
        <dbReference type="SAM" id="Phobius"/>
    </source>
</evidence>
<evidence type="ECO:0000256" key="3">
    <source>
        <dbReference type="ARBA" id="ARBA00022692"/>
    </source>
</evidence>
<dbReference type="Gene3D" id="1.20.1250.20">
    <property type="entry name" value="MFS general substrate transporter like domains"/>
    <property type="match status" value="2"/>
</dbReference>
<dbReference type="EMBL" id="PVZC01000007">
    <property type="protein sequence ID" value="PRX96541.1"/>
    <property type="molecule type" value="Genomic_DNA"/>
</dbReference>
<feature type="transmembrane region" description="Helical" evidence="7">
    <location>
        <begin position="157"/>
        <end position="179"/>
    </location>
</feature>
<evidence type="ECO:0000256" key="2">
    <source>
        <dbReference type="ARBA" id="ARBA00022475"/>
    </source>
</evidence>
<dbReference type="InterPro" id="IPR018043">
    <property type="entry name" value="Na/Gal_symport_CS"/>
</dbReference>
<accession>A0A2T0PYC4</accession>
<name>A0A2T0PYC4_9ACTN</name>
<reference evidence="8 9" key="1">
    <citation type="submission" date="2018-03" db="EMBL/GenBank/DDBJ databases">
        <title>Genomic Encyclopedia of Archaeal and Bacterial Type Strains, Phase II (KMG-II): from individual species to whole genera.</title>
        <authorList>
            <person name="Goeker M."/>
        </authorList>
    </citation>
    <scope>NUCLEOTIDE SEQUENCE [LARGE SCALE GENOMIC DNA]</scope>
    <source>
        <strain evidence="8 9">DSM 45601</strain>
    </source>
</reference>
<dbReference type="InterPro" id="IPR036259">
    <property type="entry name" value="MFS_trans_sf"/>
</dbReference>
<dbReference type="Proteomes" id="UP000237846">
    <property type="component" value="Unassembled WGS sequence"/>
</dbReference>
<dbReference type="SUPFAM" id="SSF103473">
    <property type="entry name" value="MFS general substrate transporter"/>
    <property type="match status" value="1"/>
</dbReference>
<feature type="transmembrane region" description="Helical" evidence="7">
    <location>
        <begin position="185"/>
        <end position="211"/>
    </location>
</feature>
<dbReference type="GO" id="GO:0006814">
    <property type="term" value="P:sodium ion transport"/>
    <property type="evidence" value="ECO:0007669"/>
    <property type="project" value="InterPro"/>
</dbReference>
<dbReference type="GO" id="GO:0008643">
    <property type="term" value="P:carbohydrate transport"/>
    <property type="evidence" value="ECO:0007669"/>
    <property type="project" value="InterPro"/>
</dbReference>
<dbReference type="CDD" id="cd17332">
    <property type="entry name" value="MFS_MelB_like"/>
    <property type="match status" value="1"/>
</dbReference>
<protein>
    <submittedName>
        <fullName evidence="8">Glucuronide carrier protein</fullName>
    </submittedName>
</protein>
<evidence type="ECO:0000256" key="1">
    <source>
        <dbReference type="ARBA" id="ARBA00004651"/>
    </source>
</evidence>
<dbReference type="InterPro" id="IPR039672">
    <property type="entry name" value="MFS_2"/>
</dbReference>
<feature type="transmembrane region" description="Helical" evidence="7">
    <location>
        <begin position="413"/>
        <end position="434"/>
    </location>
</feature>
<sequence>MTAHTARSAPGTANPRLINIVGYGAGDAANNVAFMLATQFLLLYYTDVAGISAAAAGTLFLVLRVFDAVTDVIAGRIVDRTDSRFGKFRPYLLFGSLPLLLLSVATFTVPRIGETGVLLYAYATYALLGLAYTFVNIPYGSLAAAMTQDPAARSKLAAARTVGGTVVGAALSAVVAPLLSRTTDLQAFFTTVTIVLVFVGMALYLFCFFTVRETVRRDIPKVTLRQSVQVLRTNRPLVFLCISSVLLLLAQFAKTTAQIYYMRDVFDALDLVPVLSVSQLVVTFAMAPIVPSIVRKWGKRNSYIGAGIIAAVFSAVAFAAPTVWIAMAALMISLPAVMVVNIVIWALEADTVEYGEWRTGVRAEGIIYSVFSFTRKAGQALGASFAAYALALTGYVGTAAAQTESALWGIRASVGLLPAVFIAGAALIMLAYPLTDSVHRELVREIDDRRTQPEPDGSATADQPRPRPDGGGHGA</sequence>
<proteinExistence type="predicted"/>
<dbReference type="PANTHER" id="PTHR11328:SF39">
    <property type="entry name" value="2,3-DIHYDROXYPROPANE-1-SULFONATE EXPORTER-RELATED"/>
    <property type="match status" value="1"/>
</dbReference>
<dbReference type="GO" id="GO:0015293">
    <property type="term" value="F:symporter activity"/>
    <property type="evidence" value="ECO:0007669"/>
    <property type="project" value="InterPro"/>
</dbReference>
<keyword evidence="5 7" id="KW-0472">Membrane</keyword>
<feature type="transmembrane region" description="Helical" evidence="7">
    <location>
        <begin position="326"/>
        <end position="347"/>
    </location>
</feature>
<evidence type="ECO:0000313" key="8">
    <source>
        <dbReference type="EMBL" id="PRX96541.1"/>
    </source>
</evidence>